<feature type="compositionally biased region" description="Basic and acidic residues" evidence="1">
    <location>
        <begin position="209"/>
        <end position="219"/>
    </location>
</feature>
<sequence>SPFEEVEKRLEARRRKWSNASSTSEDSLTNTATEDPKVPADKKAGGTTSHQHRSVSFQDQVVSKDGSVNQTPQLTSSDLSEEPGDDADEMETNYKITLVERSESLDQDYRRDVYKKKGKFTFGFRSAGDDGSKASKRVTSPTNDEPPPASVEGVDTSPAETASPVHWSGRINPFDAEAEKEKAAGSFEFASSLDDDVFVKGIIDLDDVSSTKHKSDDASVGRGSVQTMDSERIRRDLMTDLDSKTFKDFSRASSTSLDDTEPEVDPSDYNADNRSSLSEVEERINIKTQFKGAYYNIGSTEDLLQDLENELAAERAKASKLTPINSIDKEDGHAQTKLPRLVKPSEAVSRGSAEDIENRTQEQPPMVPSTEPVSTSVHDKSTIRKEVSHEIQLEQPVAILERDHDSTDDNDRSKRLDGDTENLPSEGAPLTKKSEKSPLISSDLKVKGGKDGKFSDHQPGFLCCTIL</sequence>
<feature type="compositionally biased region" description="Acidic residues" evidence="1">
    <location>
        <begin position="79"/>
        <end position="91"/>
    </location>
</feature>
<feature type="region of interest" description="Disordered" evidence="1">
    <location>
        <begin position="1"/>
        <end position="102"/>
    </location>
</feature>
<feature type="compositionally biased region" description="Basic and acidic residues" evidence="1">
    <location>
        <begin position="1"/>
        <end position="10"/>
    </location>
</feature>
<protein>
    <submittedName>
        <fullName evidence="2">Uncharacterized protein</fullName>
    </submittedName>
</protein>
<feature type="compositionally biased region" description="Basic and acidic residues" evidence="1">
    <location>
        <begin position="400"/>
        <end position="418"/>
    </location>
</feature>
<feature type="compositionally biased region" description="Polar residues" evidence="1">
    <location>
        <begin position="46"/>
        <end position="78"/>
    </location>
</feature>
<feature type="region of interest" description="Disordered" evidence="1">
    <location>
        <begin position="323"/>
        <end position="452"/>
    </location>
</feature>
<feature type="region of interest" description="Disordered" evidence="1">
    <location>
        <begin position="122"/>
        <end position="183"/>
    </location>
</feature>
<keyword evidence="3" id="KW-1185">Reference proteome</keyword>
<feature type="region of interest" description="Disordered" evidence="1">
    <location>
        <begin position="249"/>
        <end position="280"/>
    </location>
</feature>
<feature type="compositionally biased region" description="Polar residues" evidence="1">
    <location>
        <begin position="18"/>
        <end position="33"/>
    </location>
</feature>
<evidence type="ECO:0000313" key="2">
    <source>
        <dbReference type="EMBL" id="CAL1533153.1"/>
    </source>
</evidence>
<accession>A0AAV2HM28</accession>
<proteinExistence type="predicted"/>
<reference evidence="2 3" key="1">
    <citation type="submission" date="2024-04" db="EMBL/GenBank/DDBJ databases">
        <authorList>
            <consortium name="Genoscope - CEA"/>
            <person name="William W."/>
        </authorList>
    </citation>
    <scope>NUCLEOTIDE SEQUENCE [LARGE SCALE GENOMIC DNA]</scope>
</reference>
<feature type="compositionally biased region" description="Basic and acidic residues" evidence="1">
    <location>
        <begin position="34"/>
        <end position="44"/>
    </location>
</feature>
<name>A0AAV2HM28_LYMST</name>
<evidence type="ECO:0000256" key="1">
    <source>
        <dbReference type="SAM" id="MobiDB-lite"/>
    </source>
</evidence>
<feature type="region of interest" description="Disordered" evidence="1">
    <location>
        <begin position="209"/>
        <end position="232"/>
    </location>
</feature>
<feature type="compositionally biased region" description="Basic and acidic residues" evidence="1">
    <location>
        <begin position="377"/>
        <end position="392"/>
    </location>
</feature>
<organism evidence="2 3">
    <name type="scientific">Lymnaea stagnalis</name>
    <name type="common">Great pond snail</name>
    <name type="synonym">Helix stagnalis</name>
    <dbReference type="NCBI Taxonomy" id="6523"/>
    <lineage>
        <taxon>Eukaryota</taxon>
        <taxon>Metazoa</taxon>
        <taxon>Spiralia</taxon>
        <taxon>Lophotrochozoa</taxon>
        <taxon>Mollusca</taxon>
        <taxon>Gastropoda</taxon>
        <taxon>Heterobranchia</taxon>
        <taxon>Euthyneura</taxon>
        <taxon>Panpulmonata</taxon>
        <taxon>Hygrophila</taxon>
        <taxon>Lymnaeoidea</taxon>
        <taxon>Lymnaeidae</taxon>
        <taxon>Lymnaea</taxon>
    </lineage>
</organism>
<comment type="caution">
    <text evidence="2">The sequence shown here is derived from an EMBL/GenBank/DDBJ whole genome shotgun (WGS) entry which is preliminary data.</text>
</comment>
<dbReference type="EMBL" id="CAXITT010000135">
    <property type="protein sequence ID" value="CAL1533153.1"/>
    <property type="molecule type" value="Genomic_DNA"/>
</dbReference>
<gene>
    <name evidence="2" type="ORF">GSLYS_00007171001</name>
</gene>
<dbReference type="Proteomes" id="UP001497497">
    <property type="component" value="Unassembled WGS sequence"/>
</dbReference>
<feature type="non-terminal residue" evidence="2">
    <location>
        <position position="1"/>
    </location>
</feature>
<dbReference type="AlphaFoldDB" id="A0AAV2HM28"/>
<evidence type="ECO:0000313" key="3">
    <source>
        <dbReference type="Proteomes" id="UP001497497"/>
    </source>
</evidence>